<feature type="non-terminal residue" evidence="3">
    <location>
        <position position="97"/>
    </location>
</feature>
<dbReference type="Proteomes" id="UP000799764">
    <property type="component" value="Unassembled WGS sequence"/>
</dbReference>
<proteinExistence type="predicted"/>
<evidence type="ECO:0000256" key="1">
    <source>
        <dbReference type="SAM" id="MobiDB-lite"/>
    </source>
</evidence>
<evidence type="ECO:0000256" key="2">
    <source>
        <dbReference type="SAM" id="Phobius"/>
    </source>
</evidence>
<evidence type="ECO:0000313" key="3">
    <source>
        <dbReference type="EMBL" id="KAF2437696.1"/>
    </source>
</evidence>
<keyword evidence="2" id="KW-0472">Membrane</keyword>
<dbReference type="AlphaFoldDB" id="A0A9P4P753"/>
<dbReference type="EMBL" id="MU001515">
    <property type="protein sequence ID" value="KAF2437696.1"/>
    <property type="molecule type" value="Genomic_DNA"/>
</dbReference>
<reference evidence="3" key="1">
    <citation type="journal article" date="2020" name="Stud. Mycol.">
        <title>101 Dothideomycetes genomes: a test case for predicting lifestyles and emergence of pathogens.</title>
        <authorList>
            <person name="Haridas S."/>
            <person name="Albert R."/>
            <person name="Binder M."/>
            <person name="Bloem J."/>
            <person name="Labutti K."/>
            <person name="Salamov A."/>
            <person name="Andreopoulos B."/>
            <person name="Baker S."/>
            <person name="Barry K."/>
            <person name="Bills G."/>
            <person name="Bluhm B."/>
            <person name="Cannon C."/>
            <person name="Castanera R."/>
            <person name="Culley D."/>
            <person name="Daum C."/>
            <person name="Ezra D."/>
            <person name="Gonzalez J."/>
            <person name="Henrissat B."/>
            <person name="Kuo A."/>
            <person name="Liang C."/>
            <person name="Lipzen A."/>
            <person name="Lutzoni F."/>
            <person name="Magnuson J."/>
            <person name="Mondo S."/>
            <person name="Nolan M."/>
            <person name="Ohm R."/>
            <person name="Pangilinan J."/>
            <person name="Park H.-J."/>
            <person name="Ramirez L."/>
            <person name="Alfaro M."/>
            <person name="Sun H."/>
            <person name="Tritt A."/>
            <person name="Yoshinaga Y."/>
            <person name="Zwiers L.-H."/>
            <person name="Turgeon B."/>
            <person name="Goodwin S."/>
            <person name="Spatafora J."/>
            <person name="Crous P."/>
            <person name="Grigoriev I."/>
        </authorList>
    </citation>
    <scope>NUCLEOTIDE SEQUENCE</scope>
    <source>
        <strain evidence="3">CBS 690.94</strain>
    </source>
</reference>
<evidence type="ECO:0000313" key="4">
    <source>
        <dbReference type="Proteomes" id="UP000799764"/>
    </source>
</evidence>
<name>A0A9P4P753_9PLEO</name>
<feature type="transmembrane region" description="Helical" evidence="2">
    <location>
        <begin position="29"/>
        <end position="45"/>
    </location>
</feature>
<feature type="region of interest" description="Disordered" evidence="1">
    <location>
        <begin position="78"/>
        <end position="97"/>
    </location>
</feature>
<keyword evidence="4" id="KW-1185">Reference proteome</keyword>
<comment type="caution">
    <text evidence="3">The sequence shown here is derived from an EMBL/GenBank/DDBJ whole genome shotgun (WGS) entry which is preliminary data.</text>
</comment>
<sequence length="97" mass="11402">MIGLVCLSVLAFLALPATGWMRARRHKLLLALLVLVILAYQRYGFRMYVAYRDYYHEPMPCSEDTICHKYPARTEEEKQKWEQVLQPPSPTTEKPFL</sequence>
<keyword evidence="2" id="KW-1133">Transmembrane helix</keyword>
<accession>A0A9P4P753</accession>
<keyword evidence="2" id="KW-0812">Transmembrane</keyword>
<protein>
    <submittedName>
        <fullName evidence="3">Uncharacterized protein</fullName>
    </submittedName>
</protein>
<organism evidence="3 4">
    <name type="scientific">Karstenula rhodostoma CBS 690.94</name>
    <dbReference type="NCBI Taxonomy" id="1392251"/>
    <lineage>
        <taxon>Eukaryota</taxon>
        <taxon>Fungi</taxon>
        <taxon>Dikarya</taxon>
        <taxon>Ascomycota</taxon>
        <taxon>Pezizomycotina</taxon>
        <taxon>Dothideomycetes</taxon>
        <taxon>Pleosporomycetidae</taxon>
        <taxon>Pleosporales</taxon>
        <taxon>Massarineae</taxon>
        <taxon>Didymosphaeriaceae</taxon>
        <taxon>Karstenula</taxon>
    </lineage>
</organism>
<gene>
    <name evidence="3" type="ORF">P171DRAFT_437711</name>
</gene>